<name>A0ABP8ABK7_9SPHI</name>
<dbReference type="SUPFAM" id="SSF48179">
    <property type="entry name" value="6-phosphogluconate dehydrogenase C-terminal domain-like"/>
    <property type="match status" value="1"/>
</dbReference>
<dbReference type="InterPro" id="IPR048666">
    <property type="entry name" value="RedAm-like_C"/>
</dbReference>
<dbReference type="RefSeq" id="WP_346087430.1">
    <property type="nucleotide sequence ID" value="NZ_BAAAZK010000007.1"/>
</dbReference>
<evidence type="ECO:0000259" key="2">
    <source>
        <dbReference type="Pfam" id="PF03446"/>
    </source>
</evidence>
<dbReference type="Gene3D" id="3.40.50.720">
    <property type="entry name" value="NAD(P)-binding Rossmann-like Domain"/>
    <property type="match status" value="1"/>
</dbReference>
<dbReference type="InterPro" id="IPR013328">
    <property type="entry name" value="6PGD_dom2"/>
</dbReference>
<protein>
    <submittedName>
        <fullName evidence="4">NAD(P)-dependent oxidoreductase</fullName>
    </submittedName>
</protein>
<feature type="domain" description="NADPH-dependent reductive aminase-like C-terminal" evidence="3">
    <location>
        <begin position="171"/>
        <end position="295"/>
    </location>
</feature>
<dbReference type="Pfam" id="PF03446">
    <property type="entry name" value="NAD_binding_2"/>
    <property type="match status" value="1"/>
</dbReference>
<proteinExistence type="predicted"/>
<comment type="caution">
    <text evidence="4">The sequence shown here is derived from an EMBL/GenBank/DDBJ whole genome shotgun (WGS) entry which is preliminary data.</text>
</comment>
<evidence type="ECO:0000256" key="1">
    <source>
        <dbReference type="ARBA" id="ARBA00023002"/>
    </source>
</evidence>
<sequence>MKISNTDSNEKKVTVFGLGLMGSGIARAFIANGYSVTVWNRDVTKAASLLSRGAVLAKDPNEAIVASPLLVICVSDYKVTHKIFSSADVTLLKDRTIIQLSSGTPKEARSFDGWIQKLGGSALNGDILAWPAQIGSSEATITISGSKSVFEKSAAALKALGGTVEFVGEESGASAVMFSATMAYLAGSWIGFTHGALIMESEGMRADTFGNLAAGMSSLLAADSIHMGEAIQQGKFGDPESTIHTTALDLHLLVQHSKEAGISAMLPTFAANLFQLAVDAGYGKEKHAAIIKVLRHPE</sequence>
<keyword evidence="5" id="KW-1185">Reference proteome</keyword>
<dbReference type="PANTHER" id="PTHR43580">
    <property type="entry name" value="OXIDOREDUCTASE GLYR1-RELATED"/>
    <property type="match status" value="1"/>
</dbReference>
<dbReference type="EMBL" id="BAAAZK010000007">
    <property type="protein sequence ID" value="GAA4181258.1"/>
    <property type="molecule type" value="Genomic_DNA"/>
</dbReference>
<evidence type="ECO:0000259" key="3">
    <source>
        <dbReference type="Pfam" id="PF21761"/>
    </source>
</evidence>
<evidence type="ECO:0000313" key="5">
    <source>
        <dbReference type="Proteomes" id="UP001500167"/>
    </source>
</evidence>
<dbReference type="InterPro" id="IPR051265">
    <property type="entry name" value="HIBADH-related_NP60_sf"/>
</dbReference>
<dbReference type="SUPFAM" id="SSF51735">
    <property type="entry name" value="NAD(P)-binding Rossmann-fold domains"/>
    <property type="match status" value="1"/>
</dbReference>
<dbReference type="InterPro" id="IPR036291">
    <property type="entry name" value="NAD(P)-bd_dom_sf"/>
</dbReference>
<accession>A0ABP8ABK7</accession>
<dbReference type="InterPro" id="IPR006115">
    <property type="entry name" value="6PGDH_NADP-bd"/>
</dbReference>
<feature type="domain" description="6-phosphogluconate dehydrogenase NADP-binding" evidence="2">
    <location>
        <begin position="12"/>
        <end position="168"/>
    </location>
</feature>
<dbReference type="PANTHER" id="PTHR43580:SF2">
    <property type="entry name" value="CYTOKINE-LIKE NUCLEAR FACTOR N-PAC"/>
    <property type="match status" value="1"/>
</dbReference>
<dbReference type="PIRSF" id="PIRSF000103">
    <property type="entry name" value="HIBADH"/>
    <property type="match status" value="1"/>
</dbReference>
<organism evidence="4 5">
    <name type="scientific">Sphingobacterium ginsenosidimutans</name>
    <dbReference type="NCBI Taxonomy" id="687845"/>
    <lineage>
        <taxon>Bacteria</taxon>
        <taxon>Pseudomonadati</taxon>
        <taxon>Bacteroidota</taxon>
        <taxon>Sphingobacteriia</taxon>
        <taxon>Sphingobacteriales</taxon>
        <taxon>Sphingobacteriaceae</taxon>
        <taxon>Sphingobacterium</taxon>
    </lineage>
</organism>
<dbReference type="Proteomes" id="UP001500167">
    <property type="component" value="Unassembled WGS sequence"/>
</dbReference>
<keyword evidence="1" id="KW-0560">Oxidoreductase</keyword>
<gene>
    <name evidence="4" type="ORF">GCM10022218_36750</name>
</gene>
<dbReference type="InterPro" id="IPR015815">
    <property type="entry name" value="HIBADH-related"/>
</dbReference>
<evidence type="ECO:0000313" key="4">
    <source>
        <dbReference type="EMBL" id="GAA4181258.1"/>
    </source>
</evidence>
<dbReference type="Gene3D" id="1.10.1040.10">
    <property type="entry name" value="N-(1-d-carboxylethyl)-l-norvaline Dehydrogenase, domain 2"/>
    <property type="match status" value="1"/>
</dbReference>
<dbReference type="Pfam" id="PF21761">
    <property type="entry name" value="RedAm-like_C"/>
    <property type="match status" value="1"/>
</dbReference>
<dbReference type="InterPro" id="IPR008927">
    <property type="entry name" value="6-PGluconate_DH-like_C_sf"/>
</dbReference>
<reference evidence="5" key="1">
    <citation type="journal article" date="2019" name="Int. J. Syst. Evol. Microbiol.">
        <title>The Global Catalogue of Microorganisms (GCM) 10K type strain sequencing project: providing services to taxonomists for standard genome sequencing and annotation.</title>
        <authorList>
            <consortium name="The Broad Institute Genomics Platform"/>
            <consortium name="The Broad Institute Genome Sequencing Center for Infectious Disease"/>
            <person name="Wu L."/>
            <person name="Ma J."/>
        </authorList>
    </citation>
    <scope>NUCLEOTIDE SEQUENCE [LARGE SCALE GENOMIC DNA]</scope>
    <source>
        <strain evidence="5">JCM 16722</strain>
    </source>
</reference>